<dbReference type="eggNOG" id="ENOG502ZKD1">
    <property type="taxonomic scope" value="Bacteria"/>
</dbReference>
<dbReference type="InterPro" id="IPR013422">
    <property type="entry name" value="CRISPR-assoc_prot_Cas5_N"/>
</dbReference>
<gene>
    <name evidence="2" type="ordered locus">MYSTI_07926</name>
</gene>
<dbReference type="NCBIfam" id="TIGR02586">
    <property type="entry name" value="cas5_cmx5_devS"/>
    <property type="match status" value="1"/>
</dbReference>
<accession>L7UMF7</accession>
<dbReference type="AlphaFoldDB" id="L7UMF7"/>
<reference evidence="2 3" key="1">
    <citation type="journal article" date="2013" name="Genome Announc.">
        <title>Complete genome sequence of Myxococcus stipitatus strain DSM 14675, a fruiting myxobacterium.</title>
        <authorList>
            <person name="Huntley S."/>
            <person name="Kneip S."/>
            <person name="Treuner-Lange A."/>
            <person name="Sogaard-Andersen L."/>
        </authorList>
    </citation>
    <scope>NUCLEOTIDE SEQUENCE [LARGE SCALE GENOMIC DNA]</scope>
    <source>
        <strain evidence="3">DSM 14675 / JCM 12634 / Mx s8</strain>
    </source>
</reference>
<dbReference type="KEGG" id="msd:MYSTI_07926"/>
<keyword evidence="1" id="KW-0051">Antiviral defense</keyword>
<dbReference type="HOGENOM" id="CLU_1222674_0_0_7"/>
<dbReference type="PATRIC" id="fig|1278073.3.peg.8067"/>
<keyword evidence="3" id="KW-1185">Reference proteome</keyword>
<dbReference type="EMBL" id="CP004025">
    <property type="protein sequence ID" value="AGC49198.1"/>
    <property type="molecule type" value="Genomic_DNA"/>
</dbReference>
<dbReference type="GO" id="GO:0051607">
    <property type="term" value="P:defense response to virus"/>
    <property type="evidence" value="ECO:0007669"/>
    <property type="project" value="UniProtKB-KW"/>
</dbReference>
<evidence type="ECO:0000256" key="1">
    <source>
        <dbReference type="ARBA" id="ARBA00023118"/>
    </source>
</evidence>
<sequence>MERLWLFVRAPFAAYRALQAGVYRSSAPFMPPSAAHGLVLNLAGVETRRASSGEATTRMREDVPCLRIAVGRVGAPPELASLYQQLHTYPVGPYGKTLKARTHGAKHWIVPVRRELLVDLRAVIGVECAETGLLEAVRLGLRGAGSGGRYGLPFAGDNNLLFDSVEVLAAPPLAYWYSRLEPGEETRAGSYRMTVGIDREDSSRTRRELMAPLEVPTLEPPESAWNWTPGSPRARVGAVDSVH</sequence>
<evidence type="ECO:0000313" key="2">
    <source>
        <dbReference type="EMBL" id="AGC49198.1"/>
    </source>
</evidence>
<dbReference type="OrthoDB" id="344955at2"/>
<dbReference type="InterPro" id="IPR021124">
    <property type="entry name" value="CRISPR-assoc_prot_Cas5"/>
</dbReference>
<dbReference type="STRING" id="1278073.MYSTI_07926"/>
<evidence type="ECO:0000313" key="3">
    <source>
        <dbReference type="Proteomes" id="UP000011131"/>
    </source>
</evidence>
<dbReference type="GO" id="GO:0043571">
    <property type="term" value="P:maintenance of CRISPR repeat elements"/>
    <property type="evidence" value="ECO:0007669"/>
    <property type="project" value="InterPro"/>
</dbReference>
<proteinExistence type="predicted"/>
<dbReference type="InterPro" id="IPR013415">
    <property type="entry name" value="Cas5_Cmx5_DevS"/>
</dbReference>
<organism evidence="2 3">
    <name type="scientific">Myxococcus stipitatus (strain DSM 14675 / JCM 12634 / Mx s8)</name>
    <dbReference type="NCBI Taxonomy" id="1278073"/>
    <lineage>
        <taxon>Bacteria</taxon>
        <taxon>Pseudomonadati</taxon>
        <taxon>Myxococcota</taxon>
        <taxon>Myxococcia</taxon>
        <taxon>Myxococcales</taxon>
        <taxon>Cystobacterineae</taxon>
        <taxon>Myxococcaceae</taxon>
        <taxon>Myxococcus</taxon>
    </lineage>
</organism>
<name>L7UMF7_MYXSD</name>
<dbReference type="Pfam" id="PF09704">
    <property type="entry name" value="Cas_Cas5d"/>
    <property type="match status" value="1"/>
</dbReference>
<dbReference type="NCBIfam" id="TIGR02593">
    <property type="entry name" value="CRISPR_cas5"/>
    <property type="match status" value="1"/>
</dbReference>
<evidence type="ECO:0008006" key="4">
    <source>
        <dbReference type="Google" id="ProtNLM"/>
    </source>
</evidence>
<dbReference type="Proteomes" id="UP000011131">
    <property type="component" value="Chromosome"/>
</dbReference>
<dbReference type="RefSeq" id="WP_015353451.1">
    <property type="nucleotide sequence ID" value="NC_020126.1"/>
</dbReference>
<protein>
    <recommendedName>
        <fullName evidence="4">CRISPR-associated protein Cas5</fullName>
    </recommendedName>
</protein>